<organism evidence="5 6">
    <name type="scientific">Tepidicaulis marinus</name>
    <dbReference type="NCBI Taxonomy" id="1333998"/>
    <lineage>
        <taxon>Bacteria</taxon>
        <taxon>Pseudomonadati</taxon>
        <taxon>Pseudomonadota</taxon>
        <taxon>Alphaproteobacteria</taxon>
        <taxon>Hyphomicrobiales</taxon>
        <taxon>Parvibaculaceae</taxon>
        <taxon>Tepidicaulis</taxon>
    </lineage>
</organism>
<reference evidence="5 6" key="1">
    <citation type="submission" date="2014-07" db="EMBL/GenBank/DDBJ databases">
        <title>Tepidicaulis marinum gen. nov., sp. nov., a novel marine bacterium denitrifying nitrate to nitrous oxide strictly under microaerobic conditions.</title>
        <authorList>
            <person name="Takeuchi M."/>
            <person name="Yamagishi T."/>
            <person name="Kamagata Y."/>
            <person name="Oshima K."/>
            <person name="Hattori M."/>
            <person name="Katayama T."/>
            <person name="Hanada S."/>
            <person name="Tamaki H."/>
            <person name="Marumo K."/>
            <person name="Maeda H."/>
            <person name="Nedachi M."/>
            <person name="Iwasaki W."/>
            <person name="Suwa Y."/>
            <person name="Sakata S."/>
        </authorList>
    </citation>
    <scope>NUCLEOTIDE SEQUENCE [LARGE SCALE GENOMIC DNA]</scope>
    <source>
        <strain evidence="5 6">MA2</strain>
    </source>
</reference>
<evidence type="ECO:0000313" key="6">
    <source>
        <dbReference type="Proteomes" id="UP000028702"/>
    </source>
</evidence>
<name>A0A081BCC6_9HYPH</name>
<dbReference type="Proteomes" id="UP000028702">
    <property type="component" value="Unassembled WGS sequence"/>
</dbReference>
<evidence type="ECO:0000256" key="4">
    <source>
        <dbReference type="ARBA" id="ARBA00023014"/>
    </source>
</evidence>
<dbReference type="AlphaFoldDB" id="A0A081BCC6"/>
<evidence type="ECO:0000256" key="2">
    <source>
        <dbReference type="ARBA" id="ARBA00022723"/>
    </source>
</evidence>
<keyword evidence="2" id="KW-0479">Metal-binding</keyword>
<dbReference type="PANTHER" id="PTHR37424">
    <property type="entry name" value="BACTERIOFERRITIN-ASSOCIATED FERREDOXIN"/>
    <property type="match status" value="1"/>
</dbReference>
<keyword evidence="1" id="KW-0001">2Fe-2S</keyword>
<dbReference type="RefSeq" id="WP_045447175.1">
    <property type="nucleotide sequence ID" value="NZ_BBIO01000011.1"/>
</dbReference>
<comment type="caution">
    <text evidence="5">The sequence shown here is derived from an EMBL/GenBank/DDBJ whole genome shotgun (WGS) entry which is preliminary data.</text>
</comment>
<keyword evidence="4" id="KW-0411">Iron-sulfur</keyword>
<dbReference type="GO" id="GO:0051537">
    <property type="term" value="F:2 iron, 2 sulfur cluster binding"/>
    <property type="evidence" value="ECO:0007669"/>
    <property type="project" value="UniProtKB-KW"/>
</dbReference>
<protein>
    <submittedName>
        <fullName evidence="5">Bacterioferritin-associated ferredoxin</fullName>
    </submittedName>
</protein>
<keyword evidence="3" id="KW-0408">Iron</keyword>
<evidence type="ECO:0000256" key="1">
    <source>
        <dbReference type="ARBA" id="ARBA00022714"/>
    </source>
</evidence>
<dbReference type="EMBL" id="BBIO01000011">
    <property type="protein sequence ID" value="GAK45694.1"/>
    <property type="molecule type" value="Genomic_DNA"/>
</dbReference>
<dbReference type="STRING" id="1333998.M2A_2193"/>
<dbReference type="PANTHER" id="PTHR37424:SF1">
    <property type="entry name" value="BACTERIOFERRITIN-ASSOCIATED FERREDOXIN"/>
    <property type="match status" value="1"/>
</dbReference>
<dbReference type="InterPro" id="IPR052371">
    <property type="entry name" value="BFD-associated_ferredoxin"/>
</dbReference>
<dbReference type="Gene3D" id="1.10.10.1100">
    <property type="entry name" value="BFD-like [2Fe-2S]-binding domain"/>
    <property type="match status" value="1"/>
</dbReference>
<dbReference type="InterPro" id="IPR041854">
    <property type="entry name" value="BFD-like_2Fe2S-bd_dom_sf"/>
</dbReference>
<evidence type="ECO:0000256" key="3">
    <source>
        <dbReference type="ARBA" id="ARBA00023004"/>
    </source>
</evidence>
<gene>
    <name evidence="5" type="ORF">M2A_2193</name>
</gene>
<proteinExistence type="predicted"/>
<dbReference type="eggNOG" id="ENOG5031C5Q">
    <property type="taxonomic scope" value="Bacteria"/>
</dbReference>
<dbReference type="GO" id="GO:0046872">
    <property type="term" value="F:metal ion binding"/>
    <property type="evidence" value="ECO:0007669"/>
    <property type="project" value="UniProtKB-KW"/>
</dbReference>
<accession>A0A081BCC6</accession>
<keyword evidence="6" id="KW-1185">Reference proteome</keyword>
<evidence type="ECO:0000313" key="5">
    <source>
        <dbReference type="EMBL" id="GAK45694.1"/>
    </source>
</evidence>
<sequence length="66" mass="6908">MYVCSCNALTVRQVKSVAPEAGGSVSAAYRALGCRPRCGKCICFAREVLDEGTPRPAASLMPMAAD</sequence>